<evidence type="ECO:0000313" key="6">
    <source>
        <dbReference type="Proteomes" id="UP000434475"/>
    </source>
</evidence>
<organism evidence="5 6">
    <name type="scientific">Flavonifractor plautii</name>
    <name type="common">Fusobacterium plautii</name>
    <dbReference type="NCBI Taxonomy" id="292800"/>
    <lineage>
        <taxon>Bacteria</taxon>
        <taxon>Bacillati</taxon>
        <taxon>Bacillota</taxon>
        <taxon>Clostridia</taxon>
        <taxon>Eubacteriales</taxon>
        <taxon>Oscillospiraceae</taxon>
        <taxon>Flavonifractor</taxon>
    </lineage>
</organism>
<dbReference type="Gene3D" id="2.30.30.940">
    <property type="match status" value="1"/>
</dbReference>
<dbReference type="InterPro" id="IPR055446">
    <property type="entry name" value="RecD2_N_OB"/>
</dbReference>
<dbReference type="SUPFAM" id="SSF52540">
    <property type="entry name" value="P-loop containing nucleoside triphosphate hydrolases"/>
    <property type="match status" value="1"/>
</dbReference>
<dbReference type="HAMAP" id="MF_01488">
    <property type="entry name" value="RecD2"/>
    <property type="match status" value="1"/>
</dbReference>
<keyword evidence="3" id="KW-0378">Hydrolase</keyword>
<dbReference type="Gene3D" id="1.10.150.20">
    <property type="entry name" value="5' to 3' exonuclease, C-terminal subdomain"/>
    <property type="match status" value="1"/>
</dbReference>
<dbReference type="InterPro" id="IPR003593">
    <property type="entry name" value="AAA+_ATPase"/>
</dbReference>
<keyword evidence="3" id="KW-0238">DNA-binding</keyword>
<dbReference type="InterPro" id="IPR027785">
    <property type="entry name" value="UvrD-like_helicase_C"/>
</dbReference>
<dbReference type="GO" id="GO:0009338">
    <property type="term" value="C:exodeoxyribonuclease V complex"/>
    <property type="evidence" value="ECO:0007669"/>
    <property type="project" value="TreeGrafter"/>
</dbReference>
<dbReference type="GO" id="GO:0005524">
    <property type="term" value="F:ATP binding"/>
    <property type="evidence" value="ECO:0007669"/>
    <property type="project" value="UniProtKB-UniRule"/>
</dbReference>
<dbReference type="PANTHER" id="PTHR43788">
    <property type="entry name" value="DNA2/NAM7 HELICASE FAMILY MEMBER"/>
    <property type="match status" value="1"/>
</dbReference>
<dbReference type="Gene3D" id="1.10.10.2220">
    <property type="match status" value="1"/>
</dbReference>
<dbReference type="GO" id="GO:0016787">
    <property type="term" value="F:hydrolase activity"/>
    <property type="evidence" value="ECO:0007669"/>
    <property type="project" value="UniProtKB-KW"/>
</dbReference>
<dbReference type="InterPro" id="IPR050534">
    <property type="entry name" value="Coronavir_polyprotein_1ab"/>
</dbReference>
<dbReference type="AlphaFoldDB" id="A0A6I2R6F9"/>
<comment type="caution">
    <text evidence="5">The sequence shown here is derived from an EMBL/GenBank/DDBJ whole genome shotgun (WGS) entry which is preliminary data.</text>
</comment>
<accession>A0A6I2R6F9</accession>
<dbReference type="PANTHER" id="PTHR43788:SF6">
    <property type="entry name" value="DNA HELICASE B"/>
    <property type="match status" value="1"/>
</dbReference>
<dbReference type="SMART" id="SM00382">
    <property type="entry name" value="AAA"/>
    <property type="match status" value="1"/>
</dbReference>
<evidence type="ECO:0000313" key="5">
    <source>
        <dbReference type="EMBL" id="MSB20540.1"/>
    </source>
</evidence>
<dbReference type="InterPro" id="IPR029493">
    <property type="entry name" value="RecD2-like_HHH"/>
</dbReference>
<keyword evidence="2 3" id="KW-0067">ATP-binding</keyword>
<comment type="similarity">
    <text evidence="3">Belongs to the RecD family. RecD2 subfamily.</text>
</comment>
<keyword evidence="1 3" id="KW-0547">Nucleotide-binding</keyword>
<keyword evidence="3" id="KW-0413">Isomerase</keyword>
<dbReference type="InterPro" id="IPR041451">
    <property type="entry name" value="RecD2_SH13"/>
</dbReference>
<dbReference type="EMBL" id="WKPR01000013">
    <property type="protein sequence ID" value="MSB20540.1"/>
    <property type="molecule type" value="Genomic_DNA"/>
</dbReference>
<dbReference type="InterPro" id="IPR027417">
    <property type="entry name" value="P-loop_NTPase"/>
</dbReference>
<proteinExistence type="inferred from homology"/>
<dbReference type="Pfam" id="PF13245">
    <property type="entry name" value="AAA_19"/>
    <property type="match status" value="1"/>
</dbReference>
<comment type="catalytic activity">
    <reaction evidence="3">
        <text>ATP + H2O = ADP + phosphate + H(+)</text>
        <dbReference type="Rhea" id="RHEA:13065"/>
        <dbReference type="ChEBI" id="CHEBI:15377"/>
        <dbReference type="ChEBI" id="CHEBI:15378"/>
        <dbReference type="ChEBI" id="CHEBI:30616"/>
        <dbReference type="ChEBI" id="CHEBI:43474"/>
        <dbReference type="ChEBI" id="CHEBI:456216"/>
        <dbReference type="EC" id="5.6.2.3"/>
    </reaction>
</comment>
<feature type="domain" description="AAA+ ATPase" evidence="4">
    <location>
        <begin position="323"/>
        <end position="470"/>
    </location>
</feature>
<evidence type="ECO:0000256" key="3">
    <source>
        <dbReference type="HAMAP-Rule" id="MF_01488"/>
    </source>
</evidence>
<sequence length="712" mass="79204">METIECRVAKVVFRSAENGFTILSCITDHDYITITGPMADVQPGVTLTVEGEWKTHPKYGRQMEADHWTCKTPQDLDGIELYLTNFCKGIGRKYAHKIVQAFGPNTIETLDKHPEKLSLIRGIGKGRLKKIQESWKKHKAIQDVMIFLQGHGVTPGYAARIYSHYGEDSIAVITKNPYQLADEVRGIGFQMADHLASSLGIDKDSYVRIRSGVLFTLNQVSNDGHVYARRDQLVHKAIQLLDVDEVKLQATIDEMLKVGEIVKEGTAAIYLPQLRYCEIGIAGNLDRLMTKPKGLKAEVAKIEAKLKISYDPLQADAIMSAMNAQVMVLTGGPGTGKTTVTRGIIEAFLQNKLKVALAAPTGRAAKRMQEATGMEAKTIHRLLEYRPDDGFLCDQANPLDAQAVIVDESSMIDTFLMNALLRALKTGTRVILIGDIDQLPSVGAGNVLRDIIDSEMVPTVRLTKIFRQALTSKIIENCHRVNEGQMPDIRVKKDSDFFFIRAENKDDIPRLIEELVSKRLPNTYEVDPLDIQVLCPQKTSDIGTVALNKRLQAALSDSKIFVQYGDTMFKIGDKVMQMQNNYDKNVFNGDVGNILSINREDDEIIIVFDGMPVTYSTSDLGDISLAYAATVHKSQGSEYPIVVMPIHNTNHIMLERHLVYTGFSRAKKLLVVVGSEAALQYAVQHEVTTKRNTMLKERLRGEVGDESLLAEA</sequence>
<dbReference type="Pfam" id="PF18335">
    <property type="entry name" value="SH3_13"/>
    <property type="match status" value="1"/>
</dbReference>
<evidence type="ECO:0000259" key="4">
    <source>
        <dbReference type="SMART" id="SM00382"/>
    </source>
</evidence>
<dbReference type="Pfam" id="PF13538">
    <property type="entry name" value="UvrD_C_2"/>
    <property type="match status" value="1"/>
</dbReference>
<feature type="binding site" evidence="3">
    <location>
        <begin position="334"/>
        <end position="338"/>
    </location>
    <ligand>
        <name>ATP</name>
        <dbReference type="ChEBI" id="CHEBI:30616"/>
    </ligand>
</feature>
<keyword evidence="3 5" id="KW-0347">Helicase</keyword>
<dbReference type="GO" id="GO:0003677">
    <property type="term" value="F:DNA binding"/>
    <property type="evidence" value="ECO:0007669"/>
    <property type="project" value="UniProtKB-UniRule"/>
</dbReference>
<gene>
    <name evidence="3" type="primary">recD2</name>
    <name evidence="5" type="ORF">GKE97_13565</name>
</gene>
<dbReference type="EC" id="5.6.2.3" evidence="3"/>
<dbReference type="GO" id="GO:0017116">
    <property type="term" value="F:single-stranded DNA helicase activity"/>
    <property type="evidence" value="ECO:0007669"/>
    <property type="project" value="TreeGrafter"/>
</dbReference>
<dbReference type="InterPro" id="IPR006345">
    <property type="entry name" value="RecD2"/>
</dbReference>
<reference evidence="5 6" key="1">
    <citation type="journal article" date="2019" name="Nat. Med.">
        <title>A library of human gut bacterial isolates paired with longitudinal multiomics data enables mechanistic microbiome research.</title>
        <authorList>
            <person name="Poyet M."/>
            <person name="Groussin M."/>
            <person name="Gibbons S.M."/>
            <person name="Avila-Pacheco J."/>
            <person name="Jiang X."/>
            <person name="Kearney S.M."/>
            <person name="Perrotta A.R."/>
            <person name="Berdy B."/>
            <person name="Zhao S."/>
            <person name="Lieberman T.D."/>
            <person name="Swanson P.K."/>
            <person name="Smith M."/>
            <person name="Roesemann S."/>
            <person name="Alexander J.E."/>
            <person name="Rich S.A."/>
            <person name="Livny J."/>
            <person name="Vlamakis H."/>
            <person name="Clish C."/>
            <person name="Bullock K."/>
            <person name="Deik A."/>
            <person name="Scott J."/>
            <person name="Pierce K.A."/>
            <person name="Xavier R.J."/>
            <person name="Alm E.J."/>
        </authorList>
    </citation>
    <scope>NUCLEOTIDE SEQUENCE [LARGE SCALE GENOMIC DNA]</scope>
    <source>
        <strain evidence="5 6">BIOML-A2</strain>
    </source>
</reference>
<protein>
    <recommendedName>
        <fullName evidence="3">ATP-dependent RecD2 DNA helicase</fullName>
        <ecNumber evidence="3">5.6.2.3</ecNumber>
    </recommendedName>
    <alternativeName>
        <fullName evidence="3">DNA 5'-3' helicase subunit RecD2</fullName>
    </alternativeName>
</protein>
<evidence type="ECO:0000256" key="2">
    <source>
        <dbReference type="ARBA" id="ARBA00022840"/>
    </source>
</evidence>
<dbReference type="Proteomes" id="UP000434475">
    <property type="component" value="Unassembled WGS sequence"/>
</dbReference>
<dbReference type="Pfam" id="PF14490">
    <property type="entry name" value="HHH_RecD2"/>
    <property type="match status" value="1"/>
</dbReference>
<comment type="function">
    <text evidence="3">DNA-dependent ATPase and ATP-dependent 5'-3' DNA helicase. Has no activity on blunt DNA or DNA with 3'-overhangs, requires at least 10 bases of 5'-ssDNA for helicase activity.</text>
</comment>
<dbReference type="Gene3D" id="3.40.50.300">
    <property type="entry name" value="P-loop containing nucleotide triphosphate hydrolases"/>
    <property type="match status" value="2"/>
</dbReference>
<name>A0A6I2R6F9_FLAPL</name>
<dbReference type="NCBIfam" id="TIGR01448">
    <property type="entry name" value="recD_rel"/>
    <property type="match status" value="1"/>
</dbReference>
<evidence type="ECO:0000256" key="1">
    <source>
        <dbReference type="ARBA" id="ARBA00022741"/>
    </source>
</evidence>
<dbReference type="CDD" id="cd17933">
    <property type="entry name" value="DEXSc_RecD-like"/>
    <property type="match status" value="1"/>
</dbReference>
<dbReference type="RefSeq" id="WP_108981647.1">
    <property type="nucleotide sequence ID" value="NZ_JAQLWY010000015.1"/>
</dbReference>
<dbReference type="GO" id="GO:0006310">
    <property type="term" value="P:DNA recombination"/>
    <property type="evidence" value="ECO:0007669"/>
    <property type="project" value="InterPro"/>
</dbReference>
<dbReference type="CDD" id="cd18809">
    <property type="entry name" value="SF1_C_RecD"/>
    <property type="match status" value="1"/>
</dbReference>
<dbReference type="GO" id="GO:0043139">
    <property type="term" value="F:5'-3' DNA helicase activity"/>
    <property type="evidence" value="ECO:0007669"/>
    <property type="project" value="UniProtKB-UniRule"/>
</dbReference>
<dbReference type="Pfam" id="PF23139">
    <property type="entry name" value="OB_YrrC"/>
    <property type="match status" value="1"/>
</dbReference>